<feature type="compositionally biased region" description="Low complexity" evidence="9">
    <location>
        <begin position="20"/>
        <end position="48"/>
    </location>
</feature>
<evidence type="ECO:0000259" key="10">
    <source>
        <dbReference type="PROSITE" id="PS51779"/>
    </source>
</evidence>
<sequence length="808" mass="88558">MTLPRPSGGASGGALGGASGFTAPAPGSGTPAAPGAGSAADTSGAAPGTEATPAATLVIGTVSVTGNVSTDSTRILRSFEVPSGMRYSPDLIKRGVNKLLALGLFDDIQIYKTVRGSAMDLVIQVRERPRISKIVFSGNHKKDTEDLEKKLVLRTGEPYSPTLVQAQIDSLLKFYREDGYAQAAVDAVTDTTAQGLELRLVVHEGEKVKITRILFTGNAAFPEKKLRKAIKTKKKRLIGGGGIDQEKLDGDDERLADYYHDHGYRDARVLGHELKPGDTPRHLTLEFTVEQGPRYRAGTVAWGGNHELADATVSKYWEPKPGELYSHARVEKAQQQAYADYAEAGYLYVGVEPQETVRDSFVDVSFQVTEGQPSHVRMVEITGNKATREKVIRREIAVREGDRFKRSTLVRSQGDLMRLGFFEEVVPDFAPADSSDVDIIFKVKEKTVGTASAGAGYTGQGGLTGFVESGHSNVLGNGQSLQLHLERGAKTSDYSLSFTEPWFRDTPTLLGFSVFAYKRELDLYREQRHGGSVRVGRPLPWPDYSHGSLSYALEDVKLDSLGLLDAVTRQALIGLPFGATERTSSVTANFLRNSADHPLYPKHGSRFSITSDFAGGAFGGAVNYHKHRIEERLYLPSAFKFLTTMVRVRVGVLASYAGQHAPVPVYERFRLGGGTTPDPLRGYDDYMVVPTKFIRDIETQHDYDPNAAPDSTRTSRVRYPGGRYMLLTTIEQQFPIVHPLHGVLFFDAGNVWDGRRDIHPFDLKVGAGVGFRMEIPLLGIIGFDYGYGFNRDDRPRAVGHFIIGQTSF</sequence>
<evidence type="ECO:0000256" key="3">
    <source>
        <dbReference type="ARBA" id="ARBA00022692"/>
    </source>
</evidence>
<dbReference type="PANTHER" id="PTHR12815:SF47">
    <property type="entry name" value="TRANSLOCATION AND ASSEMBLY MODULE SUBUNIT TAMA"/>
    <property type="match status" value="1"/>
</dbReference>
<feature type="region of interest" description="Disordered" evidence="9">
    <location>
        <begin position="1"/>
        <end position="48"/>
    </location>
</feature>
<keyword evidence="6" id="KW-0472">Membrane</keyword>
<organism evidence="11 12">
    <name type="scientific">Eiseniibacteriota bacterium</name>
    <dbReference type="NCBI Taxonomy" id="2212470"/>
    <lineage>
        <taxon>Bacteria</taxon>
        <taxon>Candidatus Eiseniibacteriota</taxon>
    </lineage>
</organism>
<dbReference type="GO" id="GO:0009279">
    <property type="term" value="C:cell outer membrane"/>
    <property type="evidence" value="ECO:0007669"/>
    <property type="project" value="UniProtKB-UniRule"/>
</dbReference>
<dbReference type="InterPro" id="IPR000184">
    <property type="entry name" value="Bac_surfAg_D15"/>
</dbReference>
<dbReference type="InterPro" id="IPR034746">
    <property type="entry name" value="POTRA"/>
</dbReference>
<feature type="domain" description="POTRA" evidence="10">
    <location>
        <begin position="374"/>
        <end position="446"/>
    </location>
</feature>
<comment type="caution">
    <text evidence="11">The sequence shown here is derived from an EMBL/GenBank/DDBJ whole genome shotgun (WGS) entry which is preliminary data.</text>
</comment>
<keyword evidence="5" id="KW-0677">Repeat</keyword>
<dbReference type="NCBIfam" id="TIGR03303">
    <property type="entry name" value="OM_YaeT"/>
    <property type="match status" value="1"/>
</dbReference>
<dbReference type="Gene3D" id="2.40.160.50">
    <property type="entry name" value="membrane protein fhac: a member of the omp85/tpsb transporter family"/>
    <property type="match status" value="1"/>
</dbReference>
<dbReference type="PANTHER" id="PTHR12815">
    <property type="entry name" value="SORTING AND ASSEMBLY MACHINERY SAMM50 PROTEIN FAMILY MEMBER"/>
    <property type="match status" value="1"/>
</dbReference>
<evidence type="ECO:0000256" key="9">
    <source>
        <dbReference type="SAM" id="MobiDB-lite"/>
    </source>
</evidence>
<accession>A0A538UDB6</accession>
<evidence type="ECO:0000256" key="1">
    <source>
        <dbReference type="ARBA" id="ARBA00004370"/>
    </source>
</evidence>
<protein>
    <recommendedName>
        <fullName evidence="8">Outer membrane protein assembly factor BamA</fullName>
    </recommendedName>
</protein>
<evidence type="ECO:0000256" key="8">
    <source>
        <dbReference type="NCBIfam" id="TIGR03303"/>
    </source>
</evidence>
<evidence type="ECO:0000256" key="4">
    <source>
        <dbReference type="ARBA" id="ARBA00022729"/>
    </source>
</evidence>
<evidence type="ECO:0000256" key="7">
    <source>
        <dbReference type="ARBA" id="ARBA00023237"/>
    </source>
</evidence>
<dbReference type="InterPro" id="IPR023707">
    <property type="entry name" value="OM_assembly_BamA"/>
</dbReference>
<evidence type="ECO:0000313" key="12">
    <source>
        <dbReference type="Proteomes" id="UP000319771"/>
    </source>
</evidence>
<dbReference type="Pfam" id="PF01103">
    <property type="entry name" value="Omp85"/>
    <property type="match status" value="1"/>
</dbReference>
<gene>
    <name evidence="11" type="primary">bamA</name>
    <name evidence="11" type="ORF">E6K81_02810</name>
</gene>
<dbReference type="Pfam" id="PF07244">
    <property type="entry name" value="POTRA"/>
    <property type="match status" value="5"/>
</dbReference>
<dbReference type="EMBL" id="VBPB01000040">
    <property type="protein sequence ID" value="TMQ73827.1"/>
    <property type="molecule type" value="Genomic_DNA"/>
</dbReference>
<evidence type="ECO:0000313" key="11">
    <source>
        <dbReference type="EMBL" id="TMQ73827.1"/>
    </source>
</evidence>
<dbReference type="Gene3D" id="3.10.20.310">
    <property type="entry name" value="membrane protein fhac"/>
    <property type="match status" value="5"/>
</dbReference>
<keyword evidence="4" id="KW-0732">Signal</keyword>
<dbReference type="Proteomes" id="UP000319771">
    <property type="component" value="Unassembled WGS sequence"/>
</dbReference>
<feature type="domain" description="POTRA" evidence="10">
    <location>
        <begin position="57"/>
        <end position="128"/>
    </location>
</feature>
<dbReference type="PIRSF" id="PIRSF006076">
    <property type="entry name" value="OM_assembly_OMP85"/>
    <property type="match status" value="1"/>
</dbReference>
<feature type="domain" description="POTRA" evidence="10">
    <location>
        <begin position="208"/>
        <end position="292"/>
    </location>
</feature>
<keyword evidence="2" id="KW-1134">Transmembrane beta strand</keyword>
<feature type="compositionally biased region" description="Gly residues" evidence="9">
    <location>
        <begin position="9"/>
        <end position="19"/>
    </location>
</feature>
<dbReference type="InterPro" id="IPR039910">
    <property type="entry name" value="D15-like"/>
</dbReference>
<evidence type="ECO:0000256" key="6">
    <source>
        <dbReference type="ARBA" id="ARBA00023136"/>
    </source>
</evidence>
<proteinExistence type="predicted"/>
<feature type="domain" description="POTRA" evidence="10">
    <location>
        <begin position="129"/>
        <end position="205"/>
    </location>
</feature>
<reference evidence="11 12" key="1">
    <citation type="journal article" date="2019" name="Nat. Microbiol.">
        <title>Mediterranean grassland soil C-N compound turnover is dependent on rainfall and depth, and is mediated by genomically divergent microorganisms.</title>
        <authorList>
            <person name="Diamond S."/>
            <person name="Andeer P.F."/>
            <person name="Li Z."/>
            <person name="Crits-Christoph A."/>
            <person name="Burstein D."/>
            <person name="Anantharaman K."/>
            <person name="Lane K.R."/>
            <person name="Thomas B.C."/>
            <person name="Pan C."/>
            <person name="Northen T.R."/>
            <person name="Banfield J.F."/>
        </authorList>
    </citation>
    <scope>NUCLEOTIDE SEQUENCE [LARGE SCALE GENOMIC DNA]</scope>
    <source>
        <strain evidence="11">WS_11</strain>
    </source>
</reference>
<dbReference type="GO" id="GO:0071709">
    <property type="term" value="P:membrane assembly"/>
    <property type="evidence" value="ECO:0007669"/>
    <property type="project" value="InterPro"/>
</dbReference>
<dbReference type="InterPro" id="IPR010827">
    <property type="entry name" value="BamA/TamA_POTRA"/>
</dbReference>
<keyword evidence="3" id="KW-0812">Transmembrane</keyword>
<keyword evidence="7" id="KW-0998">Cell outer membrane</keyword>
<evidence type="ECO:0000256" key="2">
    <source>
        <dbReference type="ARBA" id="ARBA00022452"/>
    </source>
</evidence>
<dbReference type="PROSITE" id="PS51779">
    <property type="entry name" value="POTRA"/>
    <property type="match status" value="4"/>
</dbReference>
<comment type="subcellular location">
    <subcellularLocation>
        <location evidence="1">Membrane</location>
    </subcellularLocation>
</comment>
<name>A0A538UDB6_UNCEI</name>
<dbReference type="AlphaFoldDB" id="A0A538UDB6"/>
<evidence type="ECO:0000256" key="5">
    <source>
        <dbReference type="ARBA" id="ARBA00022737"/>
    </source>
</evidence>